<reference evidence="2 3" key="1">
    <citation type="submission" date="2023-08" db="EMBL/GenBank/DDBJ databases">
        <title>Black Yeasts Isolated from many extreme environments.</title>
        <authorList>
            <person name="Coleine C."/>
            <person name="Stajich J.E."/>
            <person name="Selbmann L."/>
        </authorList>
    </citation>
    <scope>NUCLEOTIDE SEQUENCE [LARGE SCALE GENOMIC DNA]</scope>
    <source>
        <strain evidence="2 3">CCFEE 6328</strain>
    </source>
</reference>
<dbReference type="CDD" id="cd02440">
    <property type="entry name" value="AdoMet_MTases"/>
    <property type="match status" value="1"/>
</dbReference>
<evidence type="ECO:0000259" key="1">
    <source>
        <dbReference type="Pfam" id="PF13649"/>
    </source>
</evidence>
<dbReference type="InterPro" id="IPR029063">
    <property type="entry name" value="SAM-dependent_MTases_sf"/>
</dbReference>
<dbReference type="Gene3D" id="3.40.50.150">
    <property type="entry name" value="Vaccinia Virus protein VP39"/>
    <property type="match status" value="1"/>
</dbReference>
<organism evidence="2 3">
    <name type="scientific">Exophiala sideris</name>
    <dbReference type="NCBI Taxonomy" id="1016849"/>
    <lineage>
        <taxon>Eukaryota</taxon>
        <taxon>Fungi</taxon>
        <taxon>Dikarya</taxon>
        <taxon>Ascomycota</taxon>
        <taxon>Pezizomycotina</taxon>
        <taxon>Eurotiomycetes</taxon>
        <taxon>Chaetothyriomycetidae</taxon>
        <taxon>Chaetothyriales</taxon>
        <taxon>Herpotrichiellaceae</taxon>
        <taxon>Exophiala</taxon>
    </lineage>
</organism>
<accession>A0ABR0JI82</accession>
<dbReference type="Proteomes" id="UP001345691">
    <property type="component" value="Unassembled WGS sequence"/>
</dbReference>
<dbReference type="SUPFAM" id="SSF53335">
    <property type="entry name" value="S-adenosyl-L-methionine-dependent methyltransferases"/>
    <property type="match status" value="1"/>
</dbReference>
<comment type="caution">
    <text evidence="2">The sequence shown here is derived from an EMBL/GenBank/DDBJ whole genome shotgun (WGS) entry which is preliminary data.</text>
</comment>
<dbReference type="InterPro" id="IPR041698">
    <property type="entry name" value="Methyltransf_25"/>
</dbReference>
<dbReference type="Pfam" id="PF13649">
    <property type="entry name" value="Methyltransf_25"/>
    <property type="match status" value="1"/>
</dbReference>
<evidence type="ECO:0000313" key="2">
    <source>
        <dbReference type="EMBL" id="KAK5065683.1"/>
    </source>
</evidence>
<feature type="domain" description="Methyltransferase" evidence="1">
    <location>
        <begin position="51"/>
        <end position="148"/>
    </location>
</feature>
<sequence>MASKGLTTQTNASNHIALINECMTGPPAEAILKKCGLLDPRPDSAAPLYLLDNASGIGTLIFRLLKHNSNISFGRIVGADIDENYLSFLRERAAKNGVPSVEALRLDQQAPGLDNASFEFIFNNFGVFFAPKDTAVLTETHRMLRSGGFAGFTSWAKLAWWDELLLPALDRYVTGAPALPDPTKLFPATGWMYPQTARAKLQDAGFVEVHSEVWSFTPEISAEDLALACTHLVKAVSARAWDESARLRFEPLIEDAFRRYLCDEFEGGRWTGKMSAVLTWGRKA</sequence>
<gene>
    <name evidence="2" type="ORF">LTR69_003232</name>
</gene>
<dbReference type="EMBL" id="JAVRRF010000005">
    <property type="protein sequence ID" value="KAK5065683.1"/>
    <property type="molecule type" value="Genomic_DNA"/>
</dbReference>
<evidence type="ECO:0000313" key="3">
    <source>
        <dbReference type="Proteomes" id="UP001345691"/>
    </source>
</evidence>
<name>A0ABR0JI82_9EURO</name>
<keyword evidence="3" id="KW-1185">Reference proteome</keyword>
<proteinExistence type="predicted"/>
<protein>
    <recommendedName>
        <fullName evidence="1">Methyltransferase domain-containing protein</fullName>
    </recommendedName>
</protein>